<feature type="domain" description="Siroheme synthase central" evidence="7">
    <location>
        <begin position="119"/>
        <end position="144"/>
    </location>
</feature>
<evidence type="ECO:0000256" key="1">
    <source>
        <dbReference type="ARBA" id="ARBA00005010"/>
    </source>
</evidence>
<dbReference type="Gene3D" id="3.40.50.720">
    <property type="entry name" value="NAD(P)-binding Rossmann-like Domain"/>
    <property type="match status" value="1"/>
</dbReference>
<sequence>MRYYPVYLDIRKRKCLVVGGGSVGTRKVMTLLSCGADVTVVSTVISATLQKLADSGSILLKKRPFQASDLEGMFLVFGATDNEALNRQIHAAAERLGLLCNIADRPENCNFILPSIVNRGDLIIAISTSGQSPAFAKKLRKDLETVFGNEYADFLKLMGAVRKKLLSRDHQPEVHKPLFEELIDRNLLALIKDRKHEDINALLLEILGRGYELEALMNE</sequence>
<gene>
    <name evidence="8" type="ORF">H8E23_10850</name>
</gene>
<comment type="caution">
    <text evidence="8">The sequence shown here is derived from an EMBL/GenBank/DDBJ whole genome shotgun (WGS) entry which is preliminary data.</text>
</comment>
<dbReference type="Pfam" id="PF14824">
    <property type="entry name" value="Sirohm_synth_M"/>
    <property type="match status" value="1"/>
</dbReference>
<dbReference type="GO" id="GO:0019354">
    <property type="term" value="P:siroheme biosynthetic process"/>
    <property type="evidence" value="ECO:0007669"/>
    <property type="project" value="UniProtKB-UniPathway"/>
</dbReference>
<evidence type="ECO:0000256" key="3">
    <source>
        <dbReference type="ARBA" id="ARBA00023002"/>
    </source>
</evidence>
<dbReference type="AlphaFoldDB" id="A0A8J6NSV3"/>
<dbReference type="InterPro" id="IPR036291">
    <property type="entry name" value="NAD(P)-bd_dom_sf"/>
</dbReference>
<evidence type="ECO:0000256" key="5">
    <source>
        <dbReference type="ARBA" id="ARBA00023244"/>
    </source>
</evidence>
<protein>
    <recommendedName>
        <fullName evidence="2">precorrin-2 dehydrogenase</fullName>
        <ecNumber evidence="2">1.3.1.76</ecNumber>
    </recommendedName>
</protein>
<dbReference type="PANTHER" id="PTHR35330">
    <property type="entry name" value="SIROHEME BIOSYNTHESIS PROTEIN MET8"/>
    <property type="match status" value="1"/>
</dbReference>
<dbReference type="SUPFAM" id="SSF75615">
    <property type="entry name" value="Siroheme synthase middle domains-like"/>
    <property type="match status" value="1"/>
</dbReference>
<evidence type="ECO:0000256" key="6">
    <source>
        <dbReference type="ARBA" id="ARBA00047561"/>
    </source>
</evidence>
<evidence type="ECO:0000313" key="8">
    <source>
        <dbReference type="EMBL" id="MBC8361885.1"/>
    </source>
</evidence>
<dbReference type="GO" id="GO:0043115">
    <property type="term" value="F:precorrin-2 dehydrogenase activity"/>
    <property type="evidence" value="ECO:0007669"/>
    <property type="project" value="UniProtKB-EC"/>
</dbReference>
<dbReference type="SUPFAM" id="SSF51735">
    <property type="entry name" value="NAD(P)-binding Rossmann-fold domains"/>
    <property type="match status" value="1"/>
</dbReference>
<comment type="catalytic activity">
    <reaction evidence="6">
        <text>precorrin-2 + NAD(+) = sirohydrochlorin + NADH + 2 H(+)</text>
        <dbReference type="Rhea" id="RHEA:15613"/>
        <dbReference type="ChEBI" id="CHEBI:15378"/>
        <dbReference type="ChEBI" id="CHEBI:57540"/>
        <dbReference type="ChEBI" id="CHEBI:57945"/>
        <dbReference type="ChEBI" id="CHEBI:58351"/>
        <dbReference type="ChEBI" id="CHEBI:58827"/>
        <dbReference type="EC" id="1.3.1.76"/>
    </reaction>
</comment>
<dbReference type="UniPathway" id="UPA00262">
    <property type="reaction ID" value="UER00222"/>
</dbReference>
<evidence type="ECO:0000256" key="2">
    <source>
        <dbReference type="ARBA" id="ARBA00012400"/>
    </source>
</evidence>
<dbReference type="EC" id="1.3.1.76" evidence="2"/>
<dbReference type="NCBIfam" id="TIGR01470">
    <property type="entry name" value="cysG_Nterm"/>
    <property type="match status" value="1"/>
</dbReference>
<evidence type="ECO:0000259" key="7">
    <source>
        <dbReference type="Pfam" id="PF14824"/>
    </source>
</evidence>
<dbReference type="Gene3D" id="1.10.8.610">
    <property type="entry name" value="SirC, precorrin-2 dehydrogenase, C-terminal helical domain-like"/>
    <property type="match status" value="1"/>
</dbReference>
<proteinExistence type="predicted"/>
<keyword evidence="4" id="KW-0520">NAD</keyword>
<dbReference type="Pfam" id="PF13241">
    <property type="entry name" value="NAD_binding_7"/>
    <property type="match status" value="1"/>
</dbReference>
<dbReference type="PANTHER" id="PTHR35330:SF1">
    <property type="entry name" value="SIROHEME BIOSYNTHESIS PROTEIN MET8"/>
    <property type="match status" value="1"/>
</dbReference>
<dbReference type="EMBL" id="JACNJH010000157">
    <property type="protein sequence ID" value="MBC8361885.1"/>
    <property type="molecule type" value="Genomic_DNA"/>
</dbReference>
<dbReference type="InterPro" id="IPR006367">
    <property type="entry name" value="Sirohaem_synthase_N"/>
</dbReference>
<dbReference type="InterPro" id="IPR028281">
    <property type="entry name" value="Sirohaem_synthase_central"/>
</dbReference>
<dbReference type="InterPro" id="IPR042518">
    <property type="entry name" value="SirC_C"/>
</dbReference>
<dbReference type="Proteomes" id="UP000603434">
    <property type="component" value="Unassembled WGS sequence"/>
</dbReference>
<keyword evidence="5" id="KW-0627">Porphyrin biosynthesis</keyword>
<evidence type="ECO:0000313" key="9">
    <source>
        <dbReference type="Proteomes" id="UP000603434"/>
    </source>
</evidence>
<reference evidence="8 9" key="1">
    <citation type="submission" date="2020-08" db="EMBL/GenBank/DDBJ databases">
        <title>Bridging the membrane lipid divide: bacteria of the FCB group superphylum have the potential to synthesize archaeal ether lipids.</title>
        <authorList>
            <person name="Villanueva L."/>
            <person name="Von Meijenfeldt F.A.B."/>
            <person name="Westbye A.B."/>
            <person name="Yadav S."/>
            <person name="Hopmans E.C."/>
            <person name="Dutilh B.E."/>
            <person name="Sinninghe Damste J.S."/>
        </authorList>
    </citation>
    <scope>NUCLEOTIDE SEQUENCE [LARGE SCALE GENOMIC DNA]</scope>
    <source>
        <strain evidence="8">NIOZ-UU30</strain>
    </source>
</reference>
<accession>A0A8J6NSV3</accession>
<evidence type="ECO:0000256" key="4">
    <source>
        <dbReference type="ARBA" id="ARBA00023027"/>
    </source>
</evidence>
<dbReference type="GO" id="GO:0004325">
    <property type="term" value="F:ferrochelatase activity"/>
    <property type="evidence" value="ECO:0007669"/>
    <property type="project" value="InterPro"/>
</dbReference>
<name>A0A8J6NSV3_9BACT</name>
<comment type="pathway">
    <text evidence="1">Porphyrin-containing compound metabolism; siroheme biosynthesis; sirohydrochlorin from precorrin-2: step 1/1.</text>
</comment>
<dbReference type="InterPro" id="IPR028161">
    <property type="entry name" value="Met8-like"/>
</dbReference>
<keyword evidence="3" id="KW-0560">Oxidoreductase</keyword>
<organism evidence="8 9">
    <name type="scientific">Candidatus Desulfatibia profunda</name>
    <dbReference type="NCBI Taxonomy" id="2841695"/>
    <lineage>
        <taxon>Bacteria</taxon>
        <taxon>Pseudomonadati</taxon>
        <taxon>Thermodesulfobacteriota</taxon>
        <taxon>Desulfobacteria</taxon>
        <taxon>Desulfobacterales</taxon>
        <taxon>Desulfobacterales incertae sedis</taxon>
        <taxon>Candidatus Desulfatibia</taxon>
    </lineage>
</organism>